<accession>A0A9W4QUM2</accession>
<dbReference type="Proteomes" id="UP001152447">
    <property type="component" value="Unassembled WGS sequence"/>
</dbReference>
<protein>
    <submittedName>
        <fullName evidence="1">Uncharacterized protein</fullName>
    </submittedName>
</protein>
<name>A0A9W4QUM2_PSEHA</name>
<gene>
    <name evidence="1" type="ORF">PSEHALCIP103_00827</name>
</gene>
<dbReference type="AlphaFoldDB" id="A0A9W4QUM2"/>
<dbReference type="InterPro" id="IPR020353">
    <property type="entry name" value="Toxin_YafO"/>
</dbReference>
<evidence type="ECO:0000313" key="2">
    <source>
        <dbReference type="Proteomes" id="UP001152447"/>
    </source>
</evidence>
<comment type="caution">
    <text evidence="1">The sequence shown here is derived from an EMBL/GenBank/DDBJ whole genome shotgun (WGS) entry which is preliminary data.</text>
</comment>
<sequence>MKEIKDVTLFVQAALNDERKHNKDLDLLIKDFKRYKAGNRVNCFGKDVPYHKPSPMAENAGIKHVHILDRVKYLSLGSGNTSDSVIVYTEGATSVNTYYIIDFIADGAHEKGRDKDYIEWVIQKAEDFRGVK</sequence>
<organism evidence="1 2">
    <name type="scientific">Pseudoalteromonas haloplanktis</name>
    <name type="common">Alteromonas haloplanktis</name>
    <dbReference type="NCBI Taxonomy" id="228"/>
    <lineage>
        <taxon>Bacteria</taxon>
        <taxon>Pseudomonadati</taxon>
        <taxon>Pseudomonadota</taxon>
        <taxon>Gammaproteobacteria</taxon>
        <taxon>Alteromonadales</taxon>
        <taxon>Pseudoalteromonadaceae</taxon>
        <taxon>Pseudoalteromonas</taxon>
    </lineage>
</organism>
<dbReference type="Pfam" id="PF13957">
    <property type="entry name" value="YafO_toxin"/>
    <property type="match status" value="1"/>
</dbReference>
<evidence type="ECO:0000313" key="1">
    <source>
        <dbReference type="EMBL" id="CAH9053459.1"/>
    </source>
</evidence>
<reference evidence="1" key="1">
    <citation type="submission" date="2022-07" db="EMBL/GenBank/DDBJ databases">
        <authorList>
            <person name="Criscuolo A."/>
        </authorList>
    </citation>
    <scope>NUCLEOTIDE SEQUENCE</scope>
    <source>
        <strain evidence="1">CIP103197</strain>
    </source>
</reference>
<keyword evidence="2" id="KW-1185">Reference proteome</keyword>
<dbReference type="EMBL" id="CAMAPB010000008">
    <property type="protein sequence ID" value="CAH9053459.1"/>
    <property type="molecule type" value="Genomic_DNA"/>
</dbReference>
<proteinExistence type="predicted"/>
<dbReference type="RefSeq" id="WP_262976196.1">
    <property type="nucleotide sequence ID" value="NZ_CAMAPB010000008.1"/>
</dbReference>